<dbReference type="InterPro" id="IPR041698">
    <property type="entry name" value="Methyltransf_25"/>
</dbReference>
<dbReference type="GO" id="GO:0032259">
    <property type="term" value="P:methylation"/>
    <property type="evidence" value="ECO:0007669"/>
    <property type="project" value="UniProtKB-KW"/>
</dbReference>
<dbReference type="Pfam" id="PF13649">
    <property type="entry name" value="Methyltransf_25"/>
    <property type="match status" value="1"/>
</dbReference>
<reference evidence="2 3" key="1">
    <citation type="journal article" date="2010" name="Stand. Genomic Sci.">
        <title>Complete genome sequence of Spirosoma linguale type strain (1).</title>
        <authorList>
            <person name="Lail K."/>
            <person name="Sikorski J."/>
            <person name="Saunders E."/>
            <person name="Lapidus A."/>
            <person name="Glavina Del Rio T."/>
            <person name="Copeland A."/>
            <person name="Tice H."/>
            <person name="Cheng J.-F."/>
            <person name="Lucas S."/>
            <person name="Nolan M."/>
            <person name="Bruce D."/>
            <person name="Goodwin L."/>
            <person name="Pitluck S."/>
            <person name="Ivanova N."/>
            <person name="Mavromatis K."/>
            <person name="Ovchinnikova G."/>
            <person name="Pati A."/>
            <person name="Chen A."/>
            <person name="Palaniappan K."/>
            <person name="Land M."/>
            <person name="Hauser L."/>
            <person name="Chang Y.-J."/>
            <person name="Jeffries C.D."/>
            <person name="Chain P."/>
            <person name="Brettin T."/>
            <person name="Detter J.C."/>
            <person name="Schuetze A."/>
            <person name="Rohde M."/>
            <person name="Tindall B.J."/>
            <person name="Goeker M."/>
            <person name="Bristow J."/>
            <person name="Eisen J.A."/>
            <person name="Markowitz V."/>
            <person name="Hugenholtz P."/>
            <person name="Kyrpides N.C."/>
            <person name="Klenk H.-P."/>
            <person name="Chen F."/>
        </authorList>
    </citation>
    <scope>NUCLEOTIDE SEQUENCE [LARGE SCALE GENOMIC DNA]</scope>
    <source>
        <strain evidence="3">ATCC 33905 / DSM 74 / LMG 10896 / Claus 1</strain>
    </source>
</reference>
<name>D2QVH9_SPILD</name>
<dbReference type="CDD" id="cd02440">
    <property type="entry name" value="AdoMet_MTases"/>
    <property type="match status" value="1"/>
</dbReference>
<gene>
    <name evidence="2" type="ordered locus">Slin_6862</name>
</gene>
<sequence length="227" mass="25480">MKTLSPTYKPALRWNSLTRFYDQIMALTMREDLFRMLLLDPIRDQKPHYVLDVGCGTGTQALLLHRLFPDASVFGLDGDETVLAIARQKHAHAGWPVTLEQGLSTALPYPDGSMDIVTCSLLLHHLSDTDKKQSIREMWRVLIPGGALALADWGEPANDAMRLLFYGLQLFDGFDTTRANGRGLIPNMLYDGGFRQITQTGQVNTLFGTMALYYAVKPTYINQTTIR</sequence>
<dbReference type="PANTHER" id="PTHR43591:SF24">
    <property type="entry name" value="2-METHOXY-6-POLYPRENYL-1,4-BENZOQUINOL METHYLASE, MITOCHONDRIAL"/>
    <property type="match status" value="1"/>
</dbReference>
<keyword evidence="3" id="KW-1185">Reference proteome</keyword>
<dbReference type="KEGG" id="sli:Slin_6862"/>
<evidence type="ECO:0000313" key="2">
    <source>
        <dbReference type="EMBL" id="ADB42811.1"/>
    </source>
</evidence>
<keyword evidence="2" id="KW-0489">Methyltransferase</keyword>
<evidence type="ECO:0000313" key="3">
    <source>
        <dbReference type="Proteomes" id="UP000002028"/>
    </source>
</evidence>
<geneLocation type="plasmid" evidence="2 3">
    <name>pSLIN02</name>
</geneLocation>
<dbReference type="GO" id="GO:0008168">
    <property type="term" value="F:methyltransferase activity"/>
    <property type="evidence" value="ECO:0007669"/>
    <property type="project" value="UniProtKB-KW"/>
</dbReference>
<proteinExistence type="predicted"/>
<protein>
    <submittedName>
        <fullName evidence="2">Methyltransferase type 11</fullName>
    </submittedName>
</protein>
<dbReference type="Gene3D" id="3.40.50.150">
    <property type="entry name" value="Vaccinia Virus protein VP39"/>
    <property type="match status" value="1"/>
</dbReference>
<keyword evidence="2" id="KW-0808">Transferase</keyword>
<dbReference type="PANTHER" id="PTHR43591">
    <property type="entry name" value="METHYLTRANSFERASE"/>
    <property type="match status" value="1"/>
</dbReference>
<dbReference type="InterPro" id="IPR029063">
    <property type="entry name" value="SAM-dependent_MTases_sf"/>
</dbReference>
<feature type="domain" description="Methyltransferase" evidence="1">
    <location>
        <begin position="50"/>
        <end position="146"/>
    </location>
</feature>
<evidence type="ECO:0000259" key="1">
    <source>
        <dbReference type="Pfam" id="PF13649"/>
    </source>
</evidence>
<dbReference type="RefSeq" id="WP_012931291.1">
    <property type="nucleotide sequence ID" value="NC_013732.1"/>
</dbReference>
<dbReference type="Proteomes" id="UP000002028">
    <property type="component" value="Plasmid pSLIN02"/>
</dbReference>
<dbReference type="SUPFAM" id="SSF53335">
    <property type="entry name" value="S-adenosyl-L-methionine-dependent methyltransferases"/>
    <property type="match status" value="1"/>
</dbReference>
<dbReference type="HOGENOM" id="CLU_037990_11_2_10"/>
<accession>D2QVH9</accession>
<keyword evidence="2" id="KW-0614">Plasmid</keyword>
<organism evidence="2 3">
    <name type="scientific">Spirosoma linguale (strain ATCC 33905 / DSM 74 / LMG 10896 / Claus 1)</name>
    <dbReference type="NCBI Taxonomy" id="504472"/>
    <lineage>
        <taxon>Bacteria</taxon>
        <taxon>Pseudomonadati</taxon>
        <taxon>Bacteroidota</taxon>
        <taxon>Cytophagia</taxon>
        <taxon>Cytophagales</taxon>
        <taxon>Cytophagaceae</taxon>
        <taxon>Spirosoma</taxon>
    </lineage>
</organism>
<dbReference type="EMBL" id="CP001771">
    <property type="protein sequence ID" value="ADB42811.1"/>
    <property type="molecule type" value="Genomic_DNA"/>
</dbReference>
<dbReference type="AlphaFoldDB" id="D2QVH9"/>